<dbReference type="Gene3D" id="2.60.40.640">
    <property type="match status" value="2"/>
</dbReference>
<sequence length="460" mass="52642">MYVCHNVTCIRSTGCQWLPFGPWFCRKIKGYIIMDNIKRFDIELEREYYYAGERAKGWVIVDVTENLKVRGVRVLLRGKAHVEWKITKGGERRTVKEEQYFVDDKVVAWGKDKHEEGTIPIMPRGNHKFPFEFRLPESSLPCSFESKVGTIRYYLRVIIDIPYASPPQGLKYFTIIGPRIDATSEAYLTPVNVIKSSSVCCNGLCCSSVPIQLEATLERTAYCSGEKIKLRAEVQNGSDANVWLVCKLRQHVEYKITKYSVLGLLKESVQEVWKYKGPTVAAHHTTEFRHLEQHLQLPVLPPSLNDVCKLIEIYYVLRVSVEKEKSGEELHVDLPIDVATMPYKIANHPDPELKYEVSCPVVEGGMYISPEFQLGQVYDGSDHDHAHDIILYRRLKIFLETLTNYNKKSLHIKSLVFIRLQSHEANQQPPVYVCIPTEQVQVSSCSNNHSQDGAAEMTSV</sequence>
<dbReference type="Proteomes" id="UP000549394">
    <property type="component" value="Unassembled WGS sequence"/>
</dbReference>
<feature type="domain" description="Arrestin C-terminal-like" evidence="2">
    <location>
        <begin position="34"/>
        <end position="180"/>
    </location>
</feature>
<dbReference type="InterPro" id="IPR011022">
    <property type="entry name" value="Arrestin_C-like"/>
</dbReference>
<feature type="domain" description="Arrestin C-terminal-like" evidence="2">
    <location>
        <begin position="207"/>
        <end position="343"/>
    </location>
</feature>
<dbReference type="OrthoDB" id="7785529at2759"/>
<comment type="similarity">
    <text evidence="1">Belongs to the arrestin family.</text>
</comment>
<dbReference type="SUPFAM" id="SSF81296">
    <property type="entry name" value="E set domains"/>
    <property type="match status" value="2"/>
</dbReference>
<dbReference type="InterPro" id="IPR014756">
    <property type="entry name" value="Ig_E-set"/>
</dbReference>
<dbReference type="EMBL" id="CAJFCJ010000002">
    <property type="protein sequence ID" value="CAD5112309.1"/>
    <property type="molecule type" value="Genomic_DNA"/>
</dbReference>
<name>A0A7I8V7T8_9ANNE</name>
<evidence type="ECO:0000313" key="3">
    <source>
        <dbReference type="EMBL" id="CAD5112309.1"/>
    </source>
</evidence>
<dbReference type="PANTHER" id="PTHR11188:SF144">
    <property type="entry name" value="ARRESTIN C-TERMINAL-LIKE DOMAIN-CONTAINING PROTEIN"/>
    <property type="match status" value="1"/>
</dbReference>
<accession>A0A7I8V7T8</accession>
<evidence type="ECO:0000313" key="4">
    <source>
        <dbReference type="Proteomes" id="UP000549394"/>
    </source>
</evidence>
<protein>
    <submittedName>
        <fullName evidence="3">DgyrCDS1535</fullName>
    </submittedName>
</protein>
<keyword evidence="4" id="KW-1185">Reference proteome</keyword>
<dbReference type="GO" id="GO:0005737">
    <property type="term" value="C:cytoplasm"/>
    <property type="evidence" value="ECO:0007669"/>
    <property type="project" value="TreeGrafter"/>
</dbReference>
<reference evidence="3 4" key="1">
    <citation type="submission" date="2020-08" db="EMBL/GenBank/DDBJ databases">
        <authorList>
            <person name="Hejnol A."/>
        </authorList>
    </citation>
    <scope>NUCLEOTIDE SEQUENCE [LARGE SCALE GENOMIC DNA]</scope>
</reference>
<dbReference type="Pfam" id="PF02752">
    <property type="entry name" value="Arrestin_C"/>
    <property type="match status" value="1"/>
</dbReference>
<dbReference type="AlphaFoldDB" id="A0A7I8V7T8"/>
<proteinExistence type="inferred from homology"/>
<evidence type="ECO:0000259" key="2">
    <source>
        <dbReference type="SMART" id="SM01017"/>
    </source>
</evidence>
<dbReference type="Pfam" id="PF00339">
    <property type="entry name" value="Arrestin_N"/>
    <property type="match status" value="1"/>
</dbReference>
<dbReference type="GO" id="GO:0015031">
    <property type="term" value="P:protein transport"/>
    <property type="evidence" value="ECO:0007669"/>
    <property type="project" value="TreeGrafter"/>
</dbReference>
<dbReference type="SMART" id="SM01017">
    <property type="entry name" value="Arrestin_C"/>
    <property type="match status" value="2"/>
</dbReference>
<dbReference type="InterPro" id="IPR011021">
    <property type="entry name" value="Arrestin-like_N"/>
</dbReference>
<comment type="caution">
    <text evidence="3">The sequence shown here is derived from an EMBL/GenBank/DDBJ whole genome shotgun (WGS) entry which is preliminary data.</text>
</comment>
<organism evidence="3 4">
    <name type="scientific">Dimorphilus gyrociliatus</name>
    <dbReference type="NCBI Taxonomy" id="2664684"/>
    <lineage>
        <taxon>Eukaryota</taxon>
        <taxon>Metazoa</taxon>
        <taxon>Spiralia</taxon>
        <taxon>Lophotrochozoa</taxon>
        <taxon>Annelida</taxon>
        <taxon>Polychaeta</taxon>
        <taxon>Polychaeta incertae sedis</taxon>
        <taxon>Dinophilidae</taxon>
        <taxon>Dimorphilus</taxon>
    </lineage>
</organism>
<dbReference type="PANTHER" id="PTHR11188">
    <property type="entry name" value="ARRESTIN DOMAIN CONTAINING PROTEIN"/>
    <property type="match status" value="1"/>
</dbReference>
<evidence type="ECO:0000256" key="1">
    <source>
        <dbReference type="ARBA" id="ARBA00005298"/>
    </source>
</evidence>
<gene>
    <name evidence="3" type="ORF">DGYR_LOCUS1480</name>
</gene>
<dbReference type="InterPro" id="IPR050357">
    <property type="entry name" value="Arrestin_domain-protein"/>
</dbReference>
<dbReference type="InterPro" id="IPR014752">
    <property type="entry name" value="Arrestin-like_C"/>
</dbReference>